<keyword evidence="5" id="KW-0816">Tricarboxylic acid cycle</keyword>
<keyword evidence="12" id="KW-1185">Reference proteome</keyword>
<evidence type="ECO:0000256" key="7">
    <source>
        <dbReference type="ARBA" id="ARBA00022827"/>
    </source>
</evidence>
<evidence type="ECO:0000256" key="5">
    <source>
        <dbReference type="ARBA" id="ARBA00022532"/>
    </source>
</evidence>
<evidence type="ECO:0000256" key="3">
    <source>
        <dbReference type="ARBA" id="ARBA00005012"/>
    </source>
</evidence>
<evidence type="ECO:0000256" key="4">
    <source>
        <dbReference type="ARBA" id="ARBA00013026"/>
    </source>
</evidence>
<comment type="cofactor">
    <cofactor evidence="2">
        <name>FAD</name>
        <dbReference type="ChEBI" id="CHEBI:57692"/>
    </cofactor>
</comment>
<dbReference type="EMBL" id="LS483468">
    <property type="protein sequence ID" value="SQI30381.1"/>
    <property type="molecule type" value="Genomic_DNA"/>
</dbReference>
<reference evidence="11 12" key="1">
    <citation type="submission" date="2018-06" db="EMBL/GenBank/DDBJ databases">
        <authorList>
            <consortium name="Pathogen Informatics"/>
            <person name="Doyle S."/>
        </authorList>
    </citation>
    <scope>NUCLEOTIDE SEQUENCE [LARGE SCALE GENOMIC DNA]</scope>
    <source>
        <strain evidence="11 12">NCTC10994</strain>
    </source>
</reference>
<evidence type="ECO:0000313" key="11">
    <source>
        <dbReference type="EMBL" id="SQI30381.1"/>
    </source>
</evidence>
<evidence type="ECO:0000256" key="10">
    <source>
        <dbReference type="ARBA" id="ARBA00031550"/>
    </source>
</evidence>
<dbReference type="AlphaFoldDB" id="A0A2X4TTQ9"/>
<dbReference type="GO" id="GO:0006099">
    <property type="term" value="P:tricarboxylic acid cycle"/>
    <property type="evidence" value="ECO:0007669"/>
    <property type="project" value="UniProtKB-UniPathway"/>
</dbReference>
<proteinExistence type="predicted"/>
<dbReference type="GO" id="GO:0008924">
    <property type="term" value="F:L-malate dehydrogenase (quinone) activity"/>
    <property type="evidence" value="ECO:0007669"/>
    <property type="project" value="UniProtKB-EC"/>
</dbReference>
<keyword evidence="8 11" id="KW-0560">Oxidoreductase</keyword>
<keyword evidence="7" id="KW-0274">FAD</keyword>
<keyword evidence="6" id="KW-0285">Flavoprotein</keyword>
<comment type="catalytic activity">
    <reaction evidence="1">
        <text>(S)-malate + a quinone = a quinol + oxaloacetate</text>
        <dbReference type="Rhea" id="RHEA:46012"/>
        <dbReference type="ChEBI" id="CHEBI:15589"/>
        <dbReference type="ChEBI" id="CHEBI:16452"/>
        <dbReference type="ChEBI" id="CHEBI:24646"/>
        <dbReference type="ChEBI" id="CHEBI:132124"/>
        <dbReference type="EC" id="1.1.5.4"/>
    </reaction>
</comment>
<evidence type="ECO:0000256" key="8">
    <source>
        <dbReference type="ARBA" id="ARBA00023002"/>
    </source>
</evidence>
<dbReference type="Pfam" id="PF06039">
    <property type="entry name" value="Mqo"/>
    <property type="match status" value="1"/>
</dbReference>
<dbReference type="Proteomes" id="UP000249091">
    <property type="component" value="Chromosome 1"/>
</dbReference>
<name>A0A2X4TTQ9_9NOCA</name>
<protein>
    <recommendedName>
        <fullName evidence="4">malate dehydrogenase (quinone)</fullName>
        <ecNumber evidence="4">1.1.5.4</ecNumber>
    </recommendedName>
    <alternativeName>
        <fullName evidence="10">MQO</fullName>
    </alternativeName>
    <alternativeName>
        <fullName evidence="9">Malate dehydrogenase [quinone]</fullName>
    </alternativeName>
</protein>
<dbReference type="STRING" id="1219011.GCA_001895045_01861"/>
<evidence type="ECO:0000313" key="12">
    <source>
        <dbReference type="Proteomes" id="UP000249091"/>
    </source>
</evidence>
<organism evidence="11 12">
    <name type="scientific">Rhodococcus coprophilus</name>
    <dbReference type="NCBI Taxonomy" id="38310"/>
    <lineage>
        <taxon>Bacteria</taxon>
        <taxon>Bacillati</taxon>
        <taxon>Actinomycetota</taxon>
        <taxon>Actinomycetes</taxon>
        <taxon>Mycobacteriales</taxon>
        <taxon>Nocardiaceae</taxon>
        <taxon>Rhodococcus</taxon>
    </lineage>
</organism>
<evidence type="ECO:0000256" key="9">
    <source>
        <dbReference type="ARBA" id="ARBA00030660"/>
    </source>
</evidence>
<sequence>MRGPRRGKVTDCVAIRTVAGRCRGVHPAAEAADWYPIEAGQRAQLIKPDRRKVGVLTFGTEIVTGADGSIAGLLGASPGASVAPSLMVEVLKICFPDRVDRWEAPLQWMMPGLARSGDTDEAPSESRA</sequence>
<dbReference type="KEGG" id="rcr:NCTC10994_01536"/>
<evidence type="ECO:0000256" key="2">
    <source>
        <dbReference type="ARBA" id="ARBA00001974"/>
    </source>
</evidence>
<dbReference type="UniPathway" id="UPA00223">
    <property type="reaction ID" value="UER01008"/>
</dbReference>
<evidence type="ECO:0000256" key="1">
    <source>
        <dbReference type="ARBA" id="ARBA00001139"/>
    </source>
</evidence>
<dbReference type="InterPro" id="IPR006231">
    <property type="entry name" value="MQO"/>
</dbReference>
<gene>
    <name evidence="11" type="primary">mqo_2</name>
    <name evidence="11" type="ORF">NCTC10994_01536</name>
</gene>
<dbReference type="EC" id="1.1.5.4" evidence="4"/>
<accession>A0A2X4TTQ9</accession>
<comment type="pathway">
    <text evidence="3">Carbohydrate metabolism; tricarboxylic acid cycle; oxaloacetate from (S)-malate (quinone route): step 1/1.</text>
</comment>
<evidence type="ECO:0000256" key="6">
    <source>
        <dbReference type="ARBA" id="ARBA00022630"/>
    </source>
</evidence>